<reference evidence="1" key="1">
    <citation type="submission" date="2021-01" db="EMBL/GenBank/DDBJ databases">
        <authorList>
            <person name="Sun Q."/>
        </authorList>
    </citation>
    <scope>NUCLEOTIDE SEQUENCE</scope>
    <source>
        <strain evidence="1">YIM B02566</strain>
    </source>
</reference>
<comment type="caution">
    <text evidence="1">The sequence shown here is derived from an EMBL/GenBank/DDBJ whole genome shotgun (WGS) entry which is preliminary data.</text>
</comment>
<evidence type="ECO:0000313" key="1">
    <source>
        <dbReference type="EMBL" id="MBK1867782.1"/>
    </source>
</evidence>
<protein>
    <submittedName>
        <fullName evidence="1">3-keto-5-aminohexanoate cleavage protein</fullName>
    </submittedName>
</protein>
<name>A0ACC5R5D5_9HYPH</name>
<dbReference type="EMBL" id="JAENHL010000007">
    <property type="protein sequence ID" value="MBK1867782.1"/>
    <property type="molecule type" value="Genomic_DNA"/>
</dbReference>
<evidence type="ECO:0000313" key="2">
    <source>
        <dbReference type="Proteomes" id="UP000616151"/>
    </source>
</evidence>
<gene>
    <name evidence="1" type="ORF">JHL16_15600</name>
</gene>
<proteinExistence type="predicted"/>
<dbReference type="Proteomes" id="UP000616151">
    <property type="component" value="Unassembled WGS sequence"/>
</dbReference>
<keyword evidence="2" id="KW-1185">Reference proteome</keyword>
<organism evidence="1 2">
    <name type="scientific">Taklimakanibacter albus</name>
    <dbReference type="NCBI Taxonomy" id="2800327"/>
    <lineage>
        <taxon>Bacteria</taxon>
        <taxon>Pseudomonadati</taxon>
        <taxon>Pseudomonadota</taxon>
        <taxon>Alphaproteobacteria</taxon>
        <taxon>Hyphomicrobiales</taxon>
        <taxon>Aestuariivirgaceae</taxon>
        <taxon>Taklimakanibacter</taxon>
    </lineage>
</organism>
<sequence>MLQACLNGARSRHDHPQIPQTPEELARDATRVVVRGVAELHVHPRDAQGLETLDPQDTAAALTAIRQAVPGIPVGLSTREGIRRDTSRGFAQMKAWQLLPDYVSVNLSESDAARIIDLMLAKGIGVEAGLATAADARNFVTLATAKACLRILVEIDFEKDVASALALADEMIGIIAQSHIDLPILLHGFDQTMWPLYRKSRVLGLDARLGFEDGLVLPDGSIAADNLAIIAAAAELT</sequence>
<accession>A0ACC5R5D5</accession>